<gene>
    <name evidence="1" type="ORF">RchiOBHm_Chr7g0230581</name>
</gene>
<organism evidence="1 2">
    <name type="scientific">Rosa chinensis</name>
    <name type="common">China rose</name>
    <dbReference type="NCBI Taxonomy" id="74649"/>
    <lineage>
        <taxon>Eukaryota</taxon>
        <taxon>Viridiplantae</taxon>
        <taxon>Streptophyta</taxon>
        <taxon>Embryophyta</taxon>
        <taxon>Tracheophyta</taxon>
        <taxon>Spermatophyta</taxon>
        <taxon>Magnoliopsida</taxon>
        <taxon>eudicotyledons</taxon>
        <taxon>Gunneridae</taxon>
        <taxon>Pentapetalae</taxon>
        <taxon>rosids</taxon>
        <taxon>fabids</taxon>
        <taxon>Rosales</taxon>
        <taxon>Rosaceae</taxon>
        <taxon>Rosoideae</taxon>
        <taxon>Rosoideae incertae sedis</taxon>
        <taxon>Rosa</taxon>
    </lineage>
</organism>
<evidence type="ECO:0000313" key="2">
    <source>
        <dbReference type="Proteomes" id="UP000238479"/>
    </source>
</evidence>
<protein>
    <submittedName>
        <fullName evidence="1">Uncharacterized protein</fullName>
    </submittedName>
</protein>
<name>A0A2P6PFF6_ROSCH</name>
<sequence length="93" mass="10876">MNHVKNLISNTSSLLNTQKNCTTQFSFRIHSRQRPKIIASAVPVALHHLLHRRSPPPTPSLERNSLAWEVKVEWVRWIFQNLLAWEVKVEWVG</sequence>
<keyword evidence="2" id="KW-1185">Reference proteome</keyword>
<dbReference type="Proteomes" id="UP000238479">
    <property type="component" value="Chromosome 7"/>
</dbReference>
<accession>A0A2P6PFF6</accession>
<dbReference type="Gramene" id="PRQ20662">
    <property type="protein sequence ID" value="PRQ20662"/>
    <property type="gene ID" value="RchiOBHm_Chr7g0230581"/>
</dbReference>
<proteinExistence type="predicted"/>
<dbReference type="AlphaFoldDB" id="A0A2P6PFF6"/>
<dbReference type="EMBL" id="PDCK01000045">
    <property type="protein sequence ID" value="PRQ20662.1"/>
    <property type="molecule type" value="Genomic_DNA"/>
</dbReference>
<evidence type="ECO:0000313" key="1">
    <source>
        <dbReference type="EMBL" id="PRQ20662.1"/>
    </source>
</evidence>
<comment type="caution">
    <text evidence="1">The sequence shown here is derived from an EMBL/GenBank/DDBJ whole genome shotgun (WGS) entry which is preliminary data.</text>
</comment>
<reference evidence="1 2" key="1">
    <citation type="journal article" date="2018" name="Nat. Genet.">
        <title>The Rosa genome provides new insights in the design of modern roses.</title>
        <authorList>
            <person name="Bendahmane M."/>
        </authorList>
    </citation>
    <scope>NUCLEOTIDE SEQUENCE [LARGE SCALE GENOMIC DNA]</scope>
    <source>
        <strain evidence="2">cv. Old Blush</strain>
    </source>
</reference>